<evidence type="ECO:0000256" key="1">
    <source>
        <dbReference type="SAM" id="MobiDB-lite"/>
    </source>
</evidence>
<dbReference type="AlphaFoldDB" id="A0A9Q0TUP0"/>
<name>A0A9Q0TUP0_SALPP</name>
<comment type="caution">
    <text evidence="2">The sequence shown here is derived from an EMBL/GenBank/DDBJ whole genome shotgun (WGS) entry which is preliminary data.</text>
</comment>
<gene>
    <name evidence="2" type="ORF">OIU79_006121</name>
</gene>
<reference evidence="2" key="2">
    <citation type="journal article" date="2023" name="Int. J. Mol. Sci.">
        <title>De Novo Assembly and Annotation of 11 Diverse Shrub Willow (Salix) Genomes Reveals Novel Gene Organization in Sex-Linked Regions.</title>
        <authorList>
            <person name="Hyden B."/>
            <person name="Feng K."/>
            <person name="Yates T.B."/>
            <person name="Jawdy S."/>
            <person name="Cereghino C."/>
            <person name="Smart L.B."/>
            <person name="Muchero W."/>
        </authorList>
    </citation>
    <scope>NUCLEOTIDE SEQUENCE</scope>
    <source>
        <tissue evidence="2">Shoot tip</tissue>
    </source>
</reference>
<evidence type="ECO:0000313" key="2">
    <source>
        <dbReference type="EMBL" id="KAJ6718127.1"/>
    </source>
</evidence>
<dbReference type="EMBL" id="JAPFFK010000014">
    <property type="protein sequence ID" value="KAJ6718127.1"/>
    <property type="molecule type" value="Genomic_DNA"/>
</dbReference>
<reference evidence="2" key="1">
    <citation type="submission" date="2022-11" db="EMBL/GenBank/DDBJ databases">
        <authorList>
            <person name="Hyden B.L."/>
            <person name="Feng K."/>
            <person name="Yates T."/>
            <person name="Jawdy S."/>
            <person name="Smart L.B."/>
            <person name="Muchero W."/>
        </authorList>
    </citation>
    <scope>NUCLEOTIDE SEQUENCE</scope>
    <source>
        <tissue evidence="2">Shoot tip</tissue>
    </source>
</reference>
<evidence type="ECO:0000313" key="3">
    <source>
        <dbReference type="Proteomes" id="UP001151532"/>
    </source>
</evidence>
<accession>A0A9Q0TUP0</accession>
<feature type="region of interest" description="Disordered" evidence="1">
    <location>
        <begin position="1"/>
        <end position="20"/>
    </location>
</feature>
<proteinExistence type="predicted"/>
<protein>
    <submittedName>
        <fullName evidence="2">Uncharacterized protein</fullName>
    </submittedName>
</protein>
<organism evidence="2 3">
    <name type="scientific">Salix purpurea</name>
    <name type="common">Purple osier willow</name>
    <dbReference type="NCBI Taxonomy" id="77065"/>
    <lineage>
        <taxon>Eukaryota</taxon>
        <taxon>Viridiplantae</taxon>
        <taxon>Streptophyta</taxon>
        <taxon>Embryophyta</taxon>
        <taxon>Tracheophyta</taxon>
        <taxon>Spermatophyta</taxon>
        <taxon>Magnoliopsida</taxon>
        <taxon>eudicotyledons</taxon>
        <taxon>Gunneridae</taxon>
        <taxon>Pentapetalae</taxon>
        <taxon>rosids</taxon>
        <taxon>fabids</taxon>
        <taxon>Malpighiales</taxon>
        <taxon>Salicaceae</taxon>
        <taxon>Saliceae</taxon>
        <taxon>Salix</taxon>
    </lineage>
</organism>
<feature type="non-terminal residue" evidence="2">
    <location>
        <position position="20"/>
    </location>
</feature>
<keyword evidence="3" id="KW-1185">Reference proteome</keyword>
<dbReference type="Proteomes" id="UP001151532">
    <property type="component" value="Chromosome 10"/>
</dbReference>
<sequence length="20" mass="2260">MTQKISSASGLPKRTRPNWT</sequence>